<dbReference type="EMBL" id="MOBM01000004">
    <property type="protein sequence ID" value="RON19512.1"/>
    <property type="molecule type" value="Genomic_DNA"/>
</dbReference>
<dbReference type="Pfam" id="PF00534">
    <property type="entry name" value="Glycos_transf_1"/>
    <property type="match status" value="1"/>
</dbReference>
<keyword evidence="1" id="KW-0472">Membrane</keyword>
<dbReference type="GO" id="GO:1901135">
    <property type="term" value="P:carbohydrate derivative metabolic process"/>
    <property type="evidence" value="ECO:0007669"/>
    <property type="project" value="UniProtKB-ARBA"/>
</dbReference>
<keyword evidence="3" id="KW-0808">Transferase</keyword>
<reference evidence="3 4" key="1">
    <citation type="submission" date="2016-10" db="EMBL/GenBank/DDBJ databases">
        <title>Comparative genome analysis of multiple Pseudomonas spp. focuses on biocontrol and plant growth promoting traits.</title>
        <authorList>
            <person name="Tao X.-Y."/>
            <person name="Taylor C.G."/>
        </authorList>
    </citation>
    <scope>NUCLEOTIDE SEQUENCE [LARGE SCALE GENOMIC DNA]</scope>
    <source>
        <strain evidence="3 4">36C6</strain>
    </source>
</reference>
<evidence type="ECO:0000313" key="4">
    <source>
        <dbReference type="Proteomes" id="UP000284002"/>
    </source>
</evidence>
<feature type="transmembrane region" description="Helical" evidence="1">
    <location>
        <begin position="95"/>
        <end position="114"/>
    </location>
</feature>
<dbReference type="PANTHER" id="PTHR12526">
    <property type="entry name" value="GLYCOSYLTRANSFERASE"/>
    <property type="match status" value="1"/>
</dbReference>
<dbReference type="SUPFAM" id="SSF53756">
    <property type="entry name" value="UDP-Glycosyltransferase/glycogen phosphorylase"/>
    <property type="match status" value="1"/>
</dbReference>
<evidence type="ECO:0000256" key="1">
    <source>
        <dbReference type="SAM" id="Phobius"/>
    </source>
</evidence>
<sequence length="367" mass="41456">MRDEILCLHQSSELYGSDRSFLAAIESISAKKKIYCILPFLGELSPLVKDMGAEIEYYPYGILRKQRLKSPVSYSMELIKATLYYAKKYKAFNAIYINTTVMLSALLAAGLYRFSKKSFFCHVREIPDKKLIVIFRLLLRFSGAKLIFNSEATKAAFNLPGTVIYNGVVPLYSVPSMRTGRDCKNLLLIGRINTWKGQDFFIDVIGKIANNAGDDLHIRIVGSPFEGYEYLEKDLIEKVNSYGISDNVEFFPFCSDPTEHFQWASYVVVPSTKPEPFGRVAIEAYSVGKPVIAAGHGGLVEIVNHEKDGFLFIPANQSSLEEVLLRLPPPGSPLYEKLSKCALDTYYKKFSIKSYKERINSTLENIY</sequence>
<keyword evidence="1" id="KW-1133">Transmembrane helix</keyword>
<evidence type="ECO:0000259" key="2">
    <source>
        <dbReference type="Pfam" id="PF00534"/>
    </source>
</evidence>
<dbReference type="GO" id="GO:0016757">
    <property type="term" value="F:glycosyltransferase activity"/>
    <property type="evidence" value="ECO:0007669"/>
    <property type="project" value="InterPro"/>
</dbReference>
<dbReference type="Gene3D" id="3.40.50.2000">
    <property type="entry name" value="Glycogen Phosphorylase B"/>
    <property type="match status" value="2"/>
</dbReference>
<name>A0A423I283_9PSED</name>
<dbReference type="CDD" id="cd03801">
    <property type="entry name" value="GT4_PimA-like"/>
    <property type="match status" value="1"/>
</dbReference>
<proteinExistence type="predicted"/>
<dbReference type="RefSeq" id="WP_123356563.1">
    <property type="nucleotide sequence ID" value="NZ_MOBM01000004.1"/>
</dbReference>
<organism evidence="3 4">
    <name type="scientific">Pseudomonas frederiksbergensis</name>
    <dbReference type="NCBI Taxonomy" id="104087"/>
    <lineage>
        <taxon>Bacteria</taxon>
        <taxon>Pseudomonadati</taxon>
        <taxon>Pseudomonadota</taxon>
        <taxon>Gammaproteobacteria</taxon>
        <taxon>Pseudomonadales</taxon>
        <taxon>Pseudomonadaceae</taxon>
        <taxon>Pseudomonas</taxon>
    </lineage>
</organism>
<evidence type="ECO:0000313" key="3">
    <source>
        <dbReference type="EMBL" id="RON19512.1"/>
    </source>
</evidence>
<comment type="caution">
    <text evidence="3">The sequence shown here is derived from an EMBL/GenBank/DDBJ whole genome shotgun (WGS) entry which is preliminary data.</text>
</comment>
<keyword evidence="1" id="KW-0812">Transmembrane</keyword>
<dbReference type="Proteomes" id="UP000284002">
    <property type="component" value="Unassembled WGS sequence"/>
</dbReference>
<dbReference type="InterPro" id="IPR001296">
    <property type="entry name" value="Glyco_trans_1"/>
</dbReference>
<feature type="domain" description="Glycosyl transferase family 1" evidence="2">
    <location>
        <begin position="186"/>
        <end position="326"/>
    </location>
</feature>
<protein>
    <submittedName>
        <fullName evidence="3">Glycosyltransferase</fullName>
    </submittedName>
</protein>
<accession>A0A423I283</accession>
<dbReference type="AlphaFoldDB" id="A0A423I283"/>
<gene>
    <name evidence="3" type="ORF">BK662_02760</name>
</gene>